<evidence type="ECO:0000313" key="6">
    <source>
        <dbReference type="EMBL" id="KEA63534.1"/>
    </source>
</evidence>
<dbReference type="NCBIfam" id="NF005680">
    <property type="entry name" value="PRK07476.1"/>
    <property type="match status" value="1"/>
</dbReference>
<evidence type="ECO:0000256" key="3">
    <source>
        <dbReference type="ARBA" id="ARBA00022898"/>
    </source>
</evidence>
<dbReference type="InterPro" id="IPR001926">
    <property type="entry name" value="TrpB-like_PALP"/>
</dbReference>
<evidence type="ECO:0000256" key="1">
    <source>
        <dbReference type="ARBA" id="ARBA00001933"/>
    </source>
</evidence>
<reference evidence="6 7" key="1">
    <citation type="submission" date="2014-04" db="EMBL/GenBank/DDBJ databases">
        <title>Marinobacterium kochiensis sp. nov., isolated from sediment sample collected from Kochi backwaters in Kerala, India.</title>
        <authorList>
            <person name="Singh A."/>
            <person name="Pinnaka A.K."/>
        </authorList>
    </citation>
    <scope>NUCLEOTIDE SEQUENCE [LARGE SCALE GENOMIC DNA]</scope>
    <source>
        <strain evidence="6 7">AK27</strain>
    </source>
</reference>
<dbReference type="GO" id="GO:0004794">
    <property type="term" value="F:threonine deaminase activity"/>
    <property type="evidence" value="ECO:0007669"/>
    <property type="project" value="UniProtKB-EC"/>
</dbReference>
<sequence>MKSLDLSDVFRARKALAGRITRTPLIPAFSLSGEGLEVRLKLETTQPTGAFKLRGAVNALANLETEQRARGVVCASTGNHGRALAWAAAQMGARATICMSSLVPENKVEAIRALNADVRIHGRSQDEAQALVERLVAEEGMVEIPPFDHRDVVAGQGTIGLEILEEWPEVDTLIVGLSGGGLLGGIALAAKAIKPDIRVIGVSPSRGAAMAASLSAGVPVEVEELPTLADSLGGGIGLKNRYTFELVQALMDDCVLLEEIEIARSMRHLYREEQLVAEGASTLGAALLLEPERRCQLGALLGRRIAIVVSGRNVDMDSFTAVVDGSHPVWSSSDAE</sequence>
<dbReference type="InterPro" id="IPR014333">
    <property type="entry name" value="Ectoine_EutB"/>
</dbReference>
<dbReference type="GO" id="GO:0009097">
    <property type="term" value="P:isoleucine biosynthetic process"/>
    <property type="evidence" value="ECO:0007669"/>
    <property type="project" value="TreeGrafter"/>
</dbReference>
<evidence type="ECO:0000256" key="4">
    <source>
        <dbReference type="ARBA" id="ARBA00023239"/>
    </source>
</evidence>
<comment type="caution">
    <text evidence="6">The sequence shown here is derived from an EMBL/GenBank/DDBJ whole genome shotgun (WGS) entry which is preliminary data.</text>
</comment>
<feature type="domain" description="Tryptophan synthase beta chain-like PALP" evidence="5">
    <location>
        <begin position="19"/>
        <end position="311"/>
    </location>
</feature>
<dbReference type="GO" id="GO:0006565">
    <property type="term" value="P:L-serine catabolic process"/>
    <property type="evidence" value="ECO:0007669"/>
    <property type="project" value="TreeGrafter"/>
</dbReference>
<dbReference type="AlphaFoldDB" id="A0A081FYC9"/>
<dbReference type="STRING" id="1232683.ADIMK_2313"/>
<organism evidence="6 7">
    <name type="scientific">Marinobacterium lacunae</name>
    <dbReference type="NCBI Taxonomy" id="1232683"/>
    <lineage>
        <taxon>Bacteria</taxon>
        <taxon>Pseudomonadati</taxon>
        <taxon>Pseudomonadota</taxon>
        <taxon>Gammaproteobacteria</taxon>
        <taxon>Oceanospirillales</taxon>
        <taxon>Oceanospirillaceae</taxon>
        <taxon>Marinobacterium</taxon>
    </lineage>
</organism>
<comment type="similarity">
    <text evidence="2">Belongs to the serine/threonine dehydratase family.</text>
</comment>
<dbReference type="PANTHER" id="PTHR48078:SF6">
    <property type="entry name" value="L-THREONINE DEHYDRATASE CATABOLIC TDCB"/>
    <property type="match status" value="1"/>
</dbReference>
<proteinExistence type="inferred from homology"/>
<evidence type="ECO:0000259" key="5">
    <source>
        <dbReference type="Pfam" id="PF00291"/>
    </source>
</evidence>
<evidence type="ECO:0000313" key="7">
    <source>
        <dbReference type="Proteomes" id="UP000028252"/>
    </source>
</evidence>
<dbReference type="PROSITE" id="PS00165">
    <property type="entry name" value="DEHYDRATASE_SER_THR"/>
    <property type="match status" value="1"/>
</dbReference>
<dbReference type="RefSeq" id="WP_036188115.1">
    <property type="nucleotide sequence ID" value="NZ_JMQN01000036.1"/>
</dbReference>
<accession>A0A081FYC9</accession>
<comment type="cofactor">
    <cofactor evidence="1">
        <name>pyridoxal 5'-phosphate</name>
        <dbReference type="ChEBI" id="CHEBI:597326"/>
    </cofactor>
</comment>
<keyword evidence="3" id="KW-0663">Pyridoxal phosphate</keyword>
<dbReference type="OrthoDB" id="9811476at2"/>
<dbReference type="GO" id="GO:0003941">
    <property type="term" value="F:L-serine ammonia-lyase activity"/>
    <property type="evidence" value="ECO:0007669"/>
    <property type="project" value="TreeGrafter"/>
</dbReference>
<gene>
    <name evidence="6" type="ORF">ADIMK_2313</name>
</gene>
<dbReference type="PANTHER" id="PTHR48078">
    <property type="entry name" value="THREONINE DEHYDRATASE, MITOCHONDRIAL-RELATED"/>
    <property type="match status" value="1"/>
</dbReference>
<dbReference type="InterPro" id="IPR050147">
    <property type="entry name" value="Ser/Thr_Dehydratase"/>
</dbReference>
<name>A0A081FYC9_9GAMM</name>
<dbReference type="InterPro" id="IPR000634">
    <property type="entry name" value="Ser/Thr_deHydtase_PyrdxlP-BS"/>
</dbReference>
<keyword evidence="4 6" id="KW-0456">Lyase</keyword>
<dbReference type="Pfam" id="PF00291">
    <property type="entry name" value="PALP"/>
    <property type="match status" value="1"/>
</dbReference>
<dbReference type="SUPFAM" id="SSF53686">
    <property type="entry name" value="Tryptophan synthase beta subunit-like PLP-dependent enzymes"/>
    <property type="match status" value="1"/>
</dbReference>
<dbReference type="Proteomes" id="UP000028252">
    <property type="component" value="Unassembled WGS sequence"/>
</dbReference>
<dbReference type="FunFam" id="3.40.50.1100:FF:000005">
    <property type="entry name" value="Threonine dehydratase catabolic"/>
    <property type="match status" value="1"/>
</dbReference>
<dbReference type="GO" id="GO:0006567">
    <property type="term" value="P:L-threonine catabolic process"/>
    <property type="evidence" value="ECO:0007669"/>
    <property type="project" value="TreeGrafter"/>
</dbReference>
<dbReference type="PATRIC" id="fig|1232683.4.peg.2272"/>
<dbReference type="eggNOG" id="COG1171">
    <property type="taxonomic scope" value="Bacteria"/>
</dbReference>
<evidence type="ECO:0000256" key="2">
    <source>
        <dbReference type="ARBA" id="ARBA00010869"/>
    </source>
</evidence>
<protein>
    <submittedName>
        <fullName evidence="6">Threonine dehydratase, catabolic</fullName>
        <ecNumber evidence="6">4.3.1.19</ecNumber>
    </submittedName>
</protein>
<dbReference type="CDD" id="cd01562">
    <property type="entry name" value="Thr-dehyd"/>
    <property type="match status" value="1"/>
</dbReference>
<dbReference type="EC" id="4.3.1.19" evidence="6"/>
<dbReference type="Gene3D" id="3.40.50.1100">
    <property type="match status" value="2"/>
</dbReference>
<keyword evidence="7" id="KW-1185">Reference proteome</keyword>
<dbReference type="InterPro" id="IPR036052">
    <property type="entry name" value="TrpB-like_PALP_sf"/>
</dbReference>
<dbReference type="EMBL" id="JMQN01000036">
    <property type="protein sequence ID" value="KEA63534.1"/>
    <property type="molecule type" value="Genomic_DNA"/>
</dbReference>
<dbReference type="GO" id="GO:0030170">
    <property type="term" value="F:pyridoxal phosphate binding"/>
    <property type="evidence" value="ECO:0007669"/>
    <property type="project" value="InterPro"/>
</dbReference>
<dbReference type="NCBIfam" id="TIGR02991">
    <property type="entry name" value="ectoine_eutB"/>
    <property type="match status" value="1"/>
</dbReference>